<sequence>MAIRGVVRSWNPDEGRGVIESPDVTGGAAWTHWSAVRAAGYRELAVGEQVLFDWEPAGQDGYGARATLVLRAGADDAPAPELSGAFSAPMRLDIDSPGPADSPVSGLQLPTVTVADDGSPVIMVPGGEPLTALIVCPLIRGTGAQIRARQIIAVHYTGVTWRDGRVFDSSWGHREPVKFTIGAGQVMRGSDEGLVGQRVGSRILLVIPPDLAYGAGGIGPDIGPNETLIFVVDLIAAY</sequence>
<dbReference type="SUPFAM" id="SSF54534">
    <property type="entry name" value="FKBP-like"/>
    <property type="match status" value="1"/>
</dbReference>
<keyword evidence="3 5" id="KW-0697">Rotamase</keyword>
<dbReference type="Pfam" id="PF00254">
    <property type="entry name" value="FKBP_C"/>
    <property type="match status" value="1"/>
</dbReference>
<keyword evidence="4 5" id="KW-0413">Isomerase</keyword>
<feature type="domain" description="PPIase FKBP-type" evidence="7">
    <location>
        <begin position="149"/>
        <end position="238"/>
    </location>
</feature>
<organism evidence="9 10">
    <name type="scientific">Kineosporia mesophila</name>
    <dbReference type="NCBI Taxonomy" id="566012"/>
    <lineage>
        <taxon>Bacteria</taxon>
        <taxon>Bacillati</taxon>
        <taxon>Actinomycetota</taxon>
        <taxon>Actinomycetes</taxon>
        <taxon>Kineosporiales</taxon>
        <taxon>Kineosporiaceae</taxon>
        <taxon>Kineosporia</taxon>
    </lineage>
</organism>
<evidence type="ECO:0000256" key="1">
    <source>
        <dbReference type="ARBA" id="ARBA00000971"/>
    </source>
</evidence>
<evidence type="ECO:0000313" key="10">
    <source>
        <dbReference type="Proteomes" id="UP001501074"/>
    </source>
</evidence>
<dbReference type="PROSITE" id="PS51857">
    <property type="entry name" value="CSD_2"/>
    <property type="match status" value="1"/>
</dbReference>
<proteinExistence type="inferred from homology"/>
<evidence type="ECO:0000256" key="3">
    <source>
        <dbReference type="ARBA" id="ARBA00023110"/>
    </source>
</evidence>
<evidence type="ECO:0000259" key="7">
    <source>
        <dbReference type="PROSITE" id="PS50059"/>
    </source>
</evidence>
<evidence type="ECO:0000256" key="2">
    <source>
        <dbReference type="ARBA" id="ARBA00006577"/>
    </source>
</evidence>
<dbReference type="InterPro" id="IPR012340">
    <property type="entry name" value="NA-bd_OB-fold"/>
</dbReference>
<evidence type="ECO:0000259" key="8">
    <source>
        <dbReference type="PROSITE" id="PS51857"/>
    </source>
</evidence>
<feature type="domain" description="CSD" evidence="8">
    <location>
        <begin position="2"/>
        <end position="71"/>
    </location>
</feature>
<dbReference type="SUPFAM" id="SSF50249">
    <property type="entry name" value="Nucleic acid-binding proteins"/>
    <property type="match status" value="1"/>
</dbReference>
<dbReference type="InterPro" id="IPR046357">
    <property type="entry name" value="PPIase_dom_sf"/>
</dbReference>
<comment type="similarity">
    <text evidence="2 6">Belongs to the FKBP-type PPIase family.</text>
</comment>
<dbReference type="RefSeq" id="WP_231482005.1">
    <property type="nucleotide sequence ID" value="NZ_BAAAZO010000004.1"/>
</dbReference>
<comment type="caution">
    <text evidence="9">The sequence shown here is derived from an EMBL/GenBank/DDBJ whole genome shotgun (WGS) entry which is preliminary data.</text>
</comment>
<gene>
    <name evidence="9" type="ORF">GCM10022223_31200</name>
</gene>
<dbReference type="Proteomes" id="UP001501074">
    <property type="component" value="Unassembled WGS sequence"/>
</dbReference>
<evidence type="ECO:0000256" key="4">
    <source>
        <dbReference type="ARBA" id="ARBA00023235"/>
    </source>
</evidence>
<comment type="catalytic activity">
    <reaction evidence="1 5 6">
        <text>[protein]-peptidylproline (omega=180) = [protein]-peptidylproline (omega=0)</text>
        <dbReference type="Rhea" id="RHEA:16237"/>
        <dbReference type="Rhea" id="RHEA-COMP:10747"/>
        <dbReference type="Rhea" id="RHEA-COMP:10748"/>
        <dbReference type="ChEBI" id="CHEBI:83833"/>
        <dbReference type="ChEBI" id="CHEBI:83834"/>
        <dbReference type="EC" id="5.2.1.8"/>
    </reaction>
</comment>
<accession>A0ABP6ZKQ2</accession>
<dbReference type="PANTHER" id="PTHR43811:SF19">
    <property type="entry name" value="39 KDA FK506-BINDING NUCLEAR PROTEIN"/>
    <property type="match status" value="1"/>
</dbReference>
<dbReference type="PANTHER" id="PTHR43811">
    <property type="entry name" value="FKBP-TYPE PEPTIDYL-PROLYL CIS-TRANS ISOMERASE FKPA"/>
    <property type="match status" value="1"/>
</dbReference>
<dbReference type="EMBL" id="BAAAZO010000004">
    <property type="protein sequence ID" value="GAA3612828.1"/>
    <property type="molecule type" value="Genomic_DNA"/>
</dbReference>
<name>A0ABP6ZKQ2_9ACTN</name>
<dbReference type="Gene3D" id="3.10.50.40">
    <property type="match status" value="1"/>
</dbReference>
<dbReference type="Gene3D" id="2.40.50.140">
    <property type="entry name" value="Nucleic acid-binding proteins"/>
    <property type="match status" value="1"/>
</dbReference>
<dbReference type="InterPro" id="IPR002059">
    <property type="entry name" value="CSP_DNA-bd"/>
</dbReference>
<dbReference type="PROSITE" id="PS50059">
    <property type="entry name" value="FKBP_PPIASE"/>
    <property type="match status" value="1"/>
</dbReference>
<evidence type="ECO:0000256" key="5">
    <source>
        <dbReference type="PROSITE-ProRule" id="PRU00277"/>
    </source>
</evidence>
<dbReference type="InterPro" id="IPR001179">
    <property type="entry name" value="PPIase_FKBP_dom"/>
</dbReference>
<keyword evidence="10" id="KW-1185">Reference proteome</keyword>
<evidence type="ECO:0000256" key="6">
    <source>
        <dbReference type="RuleBase" id="RU003915"/>
    </source>
</evidence>
<evidence type="ECO:0000313" key="9">
    <source>
        <dbReference type="EMBL" id="GAA3612828.1"/>
    </source>
</evidence>
<protein>
    <recommendedName>
        <fullName evidence="6">Peptidyl-prolyl cis-trans isomerase</fullName>
        <ecNumber evidence="6">5.2.1.8</ecNumber>
    </recommendedName>
</protein>
<dbReference type="EC" id="5.2.1.8" evidence="6"/>
<reference evidence="10" key="1">
    <citation type="journal article" date="2019" name="Int. J. Syst. Evol. Microbiol.">
        <title>The Global Catalogue of Microorganisms (GCM) 10K type strain sequencing project: providing services to taxonomists for standard genome sequencing and annotation.</title>
        <authorList>
            <consortium name="The Broad Institute Genomics Platform"/>
            <consortium name="The Broad Institute Genome Sequencing Center for Infectious Disease"/>
            <person name="Wu L."/>
            <person name="Ma J."/>
        </authorList>
    </citation>
    <scope>NUCLEOTIDE SEQUENCE [LARGE SCALE GENOMIC DNA]</scope>
    <source>
        <strain evidence="10">JCM 16902</strain>
    </source>
</reference>